<evidence type="ECO:0000313" key="2">
    <source>
        <dbReference type="EMBL" id="KAL3784195.1"/>
    </source>
</evidence>
<gene>
    <name evidence="2" type="ORF">HJC23_001394</name>
</gene>
<evidence type="ECO:0000313" key="3">
    <source>
        <dbReference type="Proteomes" id="UP001516023"/>
    </source>
</evidence>
<keyword evidence="3" id="KW-1185">Reference proteome</keyword>
<protein>
    <submittedName>
        <fullName evidence="2">Uncharacterized protein</fullName>
    </submittedName>
</protein>
<evidence type="ECO:0000256" key="1">
    <source>
        <dbReference type="SAM" id="MobiDB-lite"/>
    </source>
</evidence>
<dbReference type="EMBL" id="JABMIG020000241">
    <property type="protein sequence ID" value="KAL3784195.1"/>
    <property type="molecule type" value="Genomic_DNA"/>
</dbReference>
<feature type="compositionally biased region" description="Low complexity" evidence="1">
    <location>
        <begin position="65"/>
        <end position="81"/>
    </location>
</feature>
<dbReference type="Proteomes" id="UP001516023">
    <property type="component" value="Unassembled WGS sequence"/>
</dbReference>
<dbReference type="AlphaFoldDB" id="A0ABD3P7S9"/>
<proteinExistence type="predicted"/>
<reference evidence="2 3" key="1">
    <citation type="journal article" date="2020" name="G3 (Bethesda)">
        <title>Improved Reference Genome for Cyclotella cryptica CCMP332, a Model for Cell Wall Morphogenesis, Salinity Adaptation, and Lipid Production in Diatoms (Bacillariophyta).</title>
        <authorList>
            <person name="Roberts W.R."/>
            <person name="Downey K.M."/>
            <person name="Ruck E.C."/>
            <person name="Traller J.C."/>
            <person name="Alverson A.J."/>
        </authorList>
    </citation>
    <scope>NUCLEOTIDE SEQUENCE [LARGE SCALE GENOMIC DNA]</scope>
    <source>
        <strain evidence="2 3">CCMP332</strain>
    </source>
</reference>
<comment type="caution">
    <text evidence="2">The sequence shown here is derived from an EMBL/GenBank/DDBJ whole genome shotgun (WGS) entry which is preliminary data.</text>
</comment>
<feature type="region of interest" description="Disordered" evidence="1">
    <location>
        <begin position="59"/>
        <end position="91"/>
    </location>
</feature>
<organism evidence="2 3">
    <name type="scientific">Cyclotella cryptica</name>
    <dbReference type="NCBI Taxonomy" id="29204"/>
    <lineage>
        <taxon>Eukaryota</taxon>
        <taxon>Sar</taxon>
        <taxon>Stramenopiles</taxon>
        <taxon>Ochrophyta</taxon>
        <taxon>Bacillariophyta</taxon>
        <taxon>Coscinodiscophyceae</taxon>
        <taxon>Thalassiosirophycidae</taxon>
        <taxon>Stephanodiscales</taxon>
        <taxon>Stephanodiscaceae</taxon>
        <taxon>Cyclotella</taxon>
    </lineage>
</organism>
<name>A0ABD3P7S9_9STRA</name>
<accession>A0ABD3P7S9</accession>
<sequence length="186" mass="20878">MAMAFVPFRAHPSVTNHLTADCCRQHSSQCYAAHTQPLLYATNPDRESNQDITNEFDGFNPFQPGSKIQPKSSGIIIGSSPNKETPGGRISPRQMKMKQLTTELLASISDPQSVSTLLESNEGFLLEQLNNLDAVLEPDSVFHPSMNRKERFERYRQVMDERIESARAPAARNVLTLLKEFVLSKE</sequence>